<keyword evidence="2" id="KW-1185">Reference proteome</keyword>
<dbReference type="AlphaFoldDB" id="A0A3N1GYQ8"/>
<dbReference type="RefSeq" id="WP_123741562.1">
    <property type="nucleotide sequence ID" value="NZ_RJKM01000001.1"/>
</dbReference>
<dbReference type="EMBL" id="RJKM01000001">
    <property type="protein sequence ID" value="ROP35414.1"/>
    <property type="molecule type" value="Genomic_DNA"/>
</dbReference>
<dbReference type="Proteomes" id="UP000268727">
    <property type="component" value="Unassembled WGS sequence"/>
</dbReference>
<proteinExistence type="predicted"/>
<gene>
    <name evidence="1" type="ORF">EDD40_0643</name>
</gene>
<dbReference type="OrthoDB" id="3669792at2"/>
<sequence>MTVEELRNRHVQLLRDRRVADHLDPPAHPADTGERYHTWTQVAAEPLSDLLTRLVDVRVRPAAYRPAHLRDQQRLLDALQPEVLRLARAAGWETATPLLAGVFPTGVLDALSVPVPGRGVLVLVNTSLLDLLDTVLKIMTGALPNYGTPPLLTPEHATYALAEAVNAHLYGNGAVQARRLPELSGQRAALVSLMARRGAQFVLAHEVGHVVSGHLVHARRRTDPHTPVGPLDAQSVGWPREHEADRVAATIMLRTLDDLGHRELEAHEPCLVGAVLLVLFLHEVTDRLADELGLAVPFTGNHPPPVRRIQTLVEHLAGHVRTPRALDLAADVATWLEGQLGGVREWFRLVDDTLLGNPPPDR</sequence>
<evidence type="ECO:0000313" key="1">
    <source>
        <dbReference type="EMBL" id="ROP35414.1"/>
    </source>
</evidence>
<reference evidence="1 2" key="1">
    <citation type="submission" date="2018-11" db="EMBL/GenBank/DDBJ databases">
        <title>Sequencing the genomes of 1000 actinobacteria strains.</title>
        <authorList>
            <person name="Klenk H.-P."/>
        </authorList>
    </citation>
    <scope>NUCLEOTIDE SEQUENCE [LARGE SCALE GENOMIC DNA]</scope>
    <source>
        <strain evidence="1 2">DSM 44231</strain>
    </source>
</reference>
<comment type="caution">
    <text evidence="1">The sequence shown here is derived from an EMBL/GenBank/DDBJ whole genome shotgun (WGS) entry which is preliminary data.</text>
</comment>
<name>A0A3N1GYQ8_9PSEU</name>
<evidence type="ECO:0008006" key="3">
    <source>
        <dbReference type="Google" id="ProtNLM"/>
    </source>
</evidence>
<accession>A0A3N1GYQ8</accession>
<protein>
    <recommendedName>
        <fullName evidence="3">Peptidase M48-like protein</fullName>
    </recommendedName>
</protein>
<evidence type="ECO:0000313" key="2">
    <source>
        <dbReference type="Proteomes" id="UP000268727"/>
    </source>
</evidence>
<organism evidence="1 2">
    <name type="scientific">Saccharothrix texasensis</name>
    <dbReference type="NCBI Taxonomy" id="103734"/>
    <lineage>
        <taxon>Bacteria</taxon>
        <taxon>Bacillati</taxon>
        <taxon>Actinomycetota</taxon>
        <taxon>Actinomycetes</taxon>
        <taxon>Pseudonocardiales</taxon>
        <taxon>Pseudonocardiaceae</taxon>
        <taxon>Saccharothrix</taxon>
    </lineage>
</organism>